<keyword evidence="5" id="KW-1185">Reference proteome</keyword>
<keyword evidence="2" id="KW-0732">Signal</keyword>
<gene>
    <name evidence="4" type="primary">lip2_1</name>
    <name evidence="4" type="ORF">Poly59_06920</name>
</gene>
<name>A0A5C6F7T8_9BACT</name>
<feature type="signal peptide" evidence="2">
    <location>
        <begin position="1"/>
        <end position="48"/>
    </location>
</feature>
<dbReference type="InterPro" id="IPR029058">
    <property type="entry name" value="AB_hydrolase_fold"/>
</dbReference>
<dbReference type="PANTHER" id="PTHR48081:SF13">
    <property type="entry name" value="ALPHA_BETA HYDROLASE"/>
    <property type="match status" value="1"/>
</dbReference>
<dbReference type="Proteomes" id="UP000317977">
    <property type="component" value="Unassembled WGS sequence"/>
</dbReference>
<dbReference type="InterPro" id="IPR049492">
    <property type="entry name" value="BD-FAE-like_dom"/>
</dbReference>
<proteinExistence type="predicted"/>
<evidence type="ECO:0000313" key="5">
    <source>
        <dbReference type="Proteomes" id="UP000317977"/>
    </source>
</evidence>
<evidence type="ECO:0000256" key="2">
    <source>
        <dbReference type="SAM" id="SignalP"/>
    </source>
</evidence>
<reference evidence="4 5" key="1">
    <citation type="submission" date="2019-02" db="EMBL/GenBank/DDBJ databases">
        <title>Deep-cultivation of Planctomycetes and their phenomic and genomic characterization uncovers novel biology.</title>
        <authorList>
            <person name="Wiegand S."/>
            <person name="Jogler M."/>
            <person name="Boedeker C."/>
            <person name="Pinto D."/>
            <person name="Vollmers J."/>
            <person name="Rivas-Marin E."/>
            <person name="Kohn T."/>
            <person name="Peeters S.H."/>
            <person name="Heuer A."/>
            <person name="Rast P."/>
            <person name="Oberbeckmann S."/>
            <person name="Bunk B."/>
            <person name="Jeske O."/>
            <person name="Meyerdierks A."/>
            <person name="Storesund J.E."/>
            <person name="Kallscheuer N."/>
            <person name="Luecker S."/>
            <person name="Lage O.M."/>
            <person name="Pohl T."/>
            <person name="Merkel B.J."/>
            <person name="Hornburger P."/>
            <person name="Mueller R.-W."/>
            <person name="Bruemmer F."/>
            <person name="Labrenz M."/>
            <person name="Spormann A.M."/>
            <person name="Op Den Camp H."/>
            <person name="Overmann J."/>
            <person name="Amann R."/>
            <person name="Jetten M.S.M."/>
            <person name="Mascher T."/>
            <person name="Medema M.H."/>
            <person name="Devos D.P."/>
            <person name="Kaster A.-K."/>
            <person name="Ovreas L."/>
            <person name="Rohde M."/>
            <person name="Galperin M.Y."/>
            <person name="Jogler C."/>
        </authorList>
    </citation>
    <scope>NUCLEOTIDE SEQUENCE [LARGE SCALE GENOMIC DNA]</scope>
    <source>
        <strain evidence="4 5">Poly59</strain>
    </source>
</reference>
<evidence type="ECO:0000259" key="3">
    <source>
        <dbReference type="Pfam" id="PF20434"/>
    </source>
</evidence>
<keyword evidence="1 4" id="KW-0378">Hydrolase</keyword>
<comment type="caution">
    <text evidence="4">The sequence shown here is derived from an EMBL/GenBank/DDBJ whole genome shotgun (WGS) entry which is preliminary data.</text>
</comment>
<dbReference type="AlphaFoldDB" id="A0A5C6F7T8"/>
<feature type="domain" description="BD-FAE-like" evidence="3">
    <location>
        <begin position="80"/>
        <end position="286"/>
    </location>
</feature>
<dbReference type="EC" id="3.1.1.3" evidence="4"/>
<organism evidence="4 5">
    <name type="scientific">Rubripirellula reticaptiva</name>
    <dbReference type="NCBI Taxonomy" id="2528013"/>
    <lineage>
        <taxon>Bacteria</taxon>
        <taxon>Pseudomonadati</taxon>
        <taxon>Planctomycetota</taxon>
        <taxon>Planctomycetia</taxon>
        <taxon>Pirellulales</taxon>
        <taxon>Pirellulaceae</taxon>
        <taxon>Rubripirellula</taxon>
    </lineage>
</organism>
<dbReference type="PANTHER" id="PTHR48081">
    <property type="entry name" value="AB HYDROLASE SUPERFAMILY PROTEIN C4A8.06C"/>
    <property type="match status" value="1"/>
</dbReference>
<sequence precursor="true">MQRFPIIPTIGMPTIRIPTLRRQWIRRLTTRRAVIACLSLIVATAAMGDGTATTDQESSEIRITANQRYSDSEGRAGLCDVFSPAGPPPPTGYPAVIVVHGGGWISGDKWTVAGYSRMLAERGFVVISINYRLAPTFKFPSQVDDVRSAMLWTKSHAEEWSVDLNRLGAFGYSAGGHLTALVASLADEPIDAQAAASDWSKSDPRWTQLPKINAICVGGPPCDFRALPIDNQTLAYFLGGSRREKPSVYEAASPSAHTSKADPVTQIIHGDSDSIVPISGSKEFHAAQVAAGVDSRMQVMPQQGHMMTFMNPKTSTIVVEFFNEVLMPKSQ</sequence>
<dbReference type="EMBL" id="SJPX01000001">
    <property type="protein sequence ID" value="TWU57783.1"/>
    <property type="molecule type" value="Genomic_DNA"/>
</dbReference>
<dbReference type="Gene3D" id="3.40.50.1820">
    <property type="entry name" value="alpha/beta hydrolase"/>
    <property type="match status" value="1"/>
</dbReference>
<feature type="chain" id="PRO_5023127575" evidence="2">
    <location>
        <begin position="49"/>
        <end position="331"/>
    </location>
</feature>
<dbReference type="Pfam" id="PF20434">
    <property type="entry name" value="BD-FAE"/>
    <property type="match status" value="1"/>
</dbReference>
<protein>
    <submittedName>
        <fullName evidence="4">Lipase 2</fullName>
        <ecNumber evidence="4">3.1.1.3</ecNumber>
    </submittedName>
</protein>
<dbReference type="SUPFAM" id="SSF53474">
    <property type="entry name" value="alpha/beta-Hydrolases"/>
    <property type="match status" value="1"/>
</dbReference>
<dbReference type="InterPro" id="IPR050300">
    <property type="entry name" value="GDXG_lipolytic_enzyme"/>
</dbReference>
<evidence type="ECO:0000313" key="4">
    <source>
        <dbReference type="EMBL" id="TWU57783.1"/>
    </source>
</evidence>
<dbReference type="GO" id="GO:0004806">
    <property type="term" value="F:triacylglycerol lipase activity"/>
    <property type="evidence" value="ECO:0007669"/>
    <property type="project" value="UniProtKB-EC"/>
</dbReference>
<evidence type="ECO:0000256" key="1">
    <source>
        <dbReference type="ARBA" id="ARBA00022801"/>
    </source>
</evidence>
<accession>A0A5C6F7T8</accession>